<dbReference type="InterPro" id="IPR017900">
    <property type="entry name" value="4Fe4S_Fe_S_CS"/>
</dbReference>
<keyword evidence="2" id="KW-0479">Metal-binding</keyword>
<keyword evidence="1" id="KW-0004">4Fe-4S</keyword>
<evidence type="ECO:0000259" key="6">
    <source>
        <dbReference type="PROSITE" id="PS51379"/>
    </source>
</evidence>
<dbReference type="EMBL" id="MEUG01000001">
    <property type="protein sequence ID" value="OGC28326.1"/>
    <property type="molecule type" value="Genomic_DNA"/>
</dbReference>
<sequence length="201" mass="22905">MRVPGLFQFRILREAVRALIFGPYTNRYPFTPTKVPPGFRGKPQFYEKDCVGCGACSEVCPARAIEIIDDLKAKTRTLVHHQDQCVYCQQCEKSCITEKGIKLTAEYDLATYDRFQATTRSVKKLVICEHCGGVLAPEDQLRFLAKKVGHLLYANPTLLMARGAELKLYSSRPENTPHQRGGHLRLLCPTCRREMIVNEQW</sequence>
<feature type="domain" description="4Fe-4S ferredoxin-type" evidence="6">
    <location>
        <begin position="76"/>
        <end position="106"/>
    </location>
</feature>
<evidence type="ECO:0000256" key="4">
    <source>
        <dbReference type="ARBA" id="ARBA00023004"/>
    </source>
</evidence>
<accession>A0A1F4T6V1</accession>
<reference evidence="7 8" key="1">
    <citation type="journal article" date="2016" name="Nat. Commun.">
        <title>Thousands of microbial genomes shed light on interconnected biogeochemical processes in an aquifer system.</title>
        <authorList>
            <person name="Anantharaman K."/>
            <person name="Brown C.T."/>
            <person name="Hug L.A."/>
            <person name="Sharon I."/>
            <person name="Castelle C.J."/>
            <person name="Probst A.J."/>
            <person name="Thomas B.C."/>
            <person name="Singh A."/>
            <person name="Wilkins M.J."/>
            <person name="Karaoz U."/>
            <person name="Brodie E.L."/>
            <person name="Williams K.H."/>
            <person name="Hubbard S.S."/>
            <person name="Banfield J.F."/>
        </authorList>
    </citation>
    <scope>NUCLEOTIDE SEQUENCE [LARGE SCALE GENOMIC DNA]</scope>
</reference>
<dbReference type="AlphaFoldDB" id="A0A1F4T6V1"/>
<evidence type="ECO:0000256" key="1">
    <source>
        <dbReference type="ARBA" id="ARBA00022485"/>
    </source>
</evidence>
<evidence type="ECO:0000256" key="2">
    <source>
        <dbReference type="ARBA" id="ARBA00022723"/>
    </source>
</evidence>
<feature type="domain" description="4Fe-4S ferredoxin-type" evidence="6">
    <location>
        <begin position="41"/>
        <end position="70"/>
    </location>
</feature>
<keyword evidence="4" id="KW-0408">Iron</keyword>
<evidence type="ECO:0000256" key="5">
    <source>
        <dbReference type="ARBA" id="ARBA00023014"/>
    </source>
</evidence>
<protein>
    <recommendedName>
        <fullName evidence="6">4Fe-4S ferredoxin-type domain-containing protein</fullName>
    </recommendedName>
</protein>
<gene>
    <name evidence="7" type="ORF">A3K49_05030</name>
</gene>
<dbReference type="PROSITE" id="PS51379">
    <property type="entry name" value="4FE4S_FER_2"/>
    <property type="match status" value="2"/>
</dbReference>
<organism evidence="7 8">
    <name type="scientific">candidate division WOR-1 bacterium RIFOXYC12_FULL_54_18</name>
    <dbReference type="NCBI Taxonomy" id="1802584"/>
    <lineage>
        <taxon>Bacteria</taxon>
        <taxon>Bacillati</taxon>
        <taxon>Saganbacteria</taxon>
    </lineage>
</organism>
<dbReference type="PROSITE" id="PS00198">
    <property type="entry name" value="4FE4S_FER_1"/>
    <property type="match status" value="1"/>
</dbReference>
<dbReference type="GO" id="GO:0051539">
    <property type="term" value="F:4 iron, 4 sulfur cluster binding"/>
    <property type="evidence" value="ECO:0007669"/>
    <property type="project" value="UniProtKB-KW"/>
</dbReference>
<dbReference type="GO" id="GO:0003954">
    <property type="term" value="F:NADH dehydrogenase activity"/>
    <property type="evidence" value="ECO:0007669"/>
    <property type="project" value="TreeGrafter"/>
</dbReference>
<dbReference type="GO" id="GO:0009060">
    <property type="term" value="P:aerobic respiration"/>
    <property type="evidence" value="ECO:0007669"/>
    <property type="project" value="TreeGrafter"/>
</dbReference>
<dbReference type="Gene3D" id="3.30.70.3270">
    <property type="match status" value="1"/>
</dbReference>
<evidence type="ECO:0000313" key="7">
    <source>
        <dbReference type="EMBL" id="OGC28326.1"/>
    </source>
</evidence>
<keyword evidence="5" id="KW-0411">Iron-sulfur</keyword>
<dbReference type="SUPFAM" id="SSF54862">
    <property type="entry name" value="4Fe-4S ferredoxins"/>
    <property type="match status" value="1"/>
</dbReference>
<dbReference type="InterPro" id="IPR010226">
    <property type="entry name" value="NADH_quinone_OxRdtase_chainI"/>
</dbReference>
<dbReference type="Proteomes" id="UP000178602">
    <property type="component" value="Unassembled WGS sequence"/>
</dbReference>
<dbReference type="PANTHER" id="PTHR10849">
    <property type="entry name" value="NADH DEHYDROGENASE UBIQUINONE IRON-SULFUR PROTEIN 8, MITOCHONDRIAL"/>
    <property type="match status" value="1"/>
</dbReference>
<dbReference type="PANTHER" id="PTHR10849:SF35">
    <property type="entry name" value="FORMATE HYDROGENLYASE SUBUNIT 6-RELATED"/>
    <property type="match status" value="1"/>
</dbReference>
<proteinExistence type="predicted"/>
<dbReference type="GO" id="GO:0016020">
    <property type="term" value="C:membrane"/>
    <property type="evidence" value="ECO:0007669"/>
    <property type="project" value="InterPro"/>
</dbReference>
<evidence type="ECO:0000313" key="8">
    <source>
        <dbReference type="Proteomes" id="UP000178602"/>
    </source>
</evidence>
<dbReference type="Pfam" id="PF12838">
    <property type="entry name" value="Fer4_7"/>
    <property type="match status" value="1"/>
</dbReference>
<evidence type="ECO:0000256" key="3">
    <source>
        <dbReference type="ARBA" id="ARBA00022737"/>
    </source>
</evidence>
<dbReference type="GO" id="GO:0046872">
    <property type="term" value="F:metal ion binding"/>
    <property type="evidence" value="ECO:0007669"/>
    <property type="project" value="UniProtKB-KW"/>
</dbReference>
<keyword evidence="3" id="KW-0677">Repeat</keyword>
<dbReference type="InterPro" id="IPR017896">
    <property type="entry name" value="4Fe4S_Fe-S-bd"/>
</dbReference>
<comment type="caution">
    <text evidence="7">The sequence shown here is derived from an EMBL/GenBank/DDBJ whole genome shotgun (WGS) entry which is preliminary data.</text>
</comment>
<name>A0A1F4T6V1_UNCSA</name>